<organism evidence="1 2">
    <name type="scientific">Natrinema zhouii</name>
    <dbReference type="NCBI Taxonomy" id="1710539"/>
    <lineage>
        <taxon>Archaea</taxon>
        <taxon>Methanobacteriati</taxon>
        <taxon>Methanobacteriota</taxon>
        <taxon>Stenosarchaea group</taxon>
        <taxon>Halobacteria</taxon>
        <taxon>Halobacteriales</taxon>
        <taxon>Natrialbaceae</taxon>
        <taxon>Natrinema</taxon>
    </lineage>
</organism>
<reference evidence="1 2" key="1">
    <citation type="submission" date="2020-07" db="EMBL/GenBank/DDBJ databases">
        <title>Natrinema (YPL30) sp. nov. and Haloterrigena xxxxxx (YPL8) sp. nov., isolated from a salt mine.</title>
        <authorList>
            <person name="Cui H."/>
        </authorList>
    </citation>
    <scope>NUCLEOTIDE SEQUENCE [LARGE SCALE GENOMIC DNA]</scope>
    <source>
        <strain evidence="1 2">YPL13</strain>
    </source>
</reference>
<dbReference type="Proteomes" id="UP000510869">
    <property type="component" value="Chromosome"/>
</dbReference>
<dbReference type="AlphaFoldDB" id="A0A7D6CPZ8"/>
<gene>
    <name evidence="1" type="ORF">HYG81_01440</name>
</gene>
<dbReference type="OrthoDB" id="155826at2157"/>
<dbReference type="KEGG" id="nay:HYG81_01440"/>
<dbReference type="GeneID" id="56141827"/>
<dbReference type="EMBL" id="CP059154">
    <property type="protein sequence ID" value="QLK26316.1"/>
    <property type="molecule type" value="Genomic_DNA"/>
</dbReference>
<dbReference type="RefSeq" id="WP_180841489.1">
    <property type="nucleotide sequence ID" value="NZ_CP059154.1"/>
</dbReference>
<name>A0A7D6CPZ8_9EURY</name>
<protein>
    <submittedName>
        <fullName evidence="1">Uncharacterized protein</fullName>
    </submittedName>
</protein>
<evidence type="ECO:0000313" key="2">
    <source>
        <dbReference type="Proteomes" id="UP000510869"/>
    </source>
</evidence>
<proteinExistence type="predicted"/>
<sequence>MTLSITVSDRFRDAATAWGDDRLMDEEAALETKAEQALLEIEHLVSGANEVEFDVDAASGEIHHEPTDDLEGYLERQSDEFGLEPDAVLALHVDLFASAFLDRDGGSESSSDRPDDPRPY</sequence>
<evidence type="ECO:0000313" key="1">
    <source>
        <dbReference type="EMBL" id="QLK26316.1"/>
    </source>
</evidence>
<accession>A0A7D6CPZ8</accession>
<keyword evidence="2" id="KW-1185">Reference proteome</keyword>